<accession>A0A6V8L9S5</accession>
<sequence>MDATEAVAGLPAMVDSLAAQGFDTRPLVVAPPASPGQVDAVEEQLGRALPGSLRQVLTTVASRVEFAWYAPNDRTFPEPLDEIFSGELHWSLDALPKLMGAVRGWVTHAFPDPTHPYHGVWHDKLPFMDVGNGDFLALEVGREQEGRVVYLSHDNGEGHGHVMADSFEDLLVRWIPLACPGAEDVQWWPFCAESDGRIDPASPAGRRWTALLHLSAA</sequence>
<reference evidence="2 3" key="1">
    <citation type="submission" date="2020-03" db="EMBL/GenBank/DDBJ databases">
        <title>Whole genome shotgun sequence of Phytohabitans rumicis NBRC 108638.</title>
        <authorList>
            <person name="Komaki H."/>
            <person name="Tamura T."/>
        </authorList>
    </citation>
    <scope>NUCLEOTIDE SEQUENCE [LARGE SCALE GENOMIC DNA]</scope>
    <source>
        <strain evidence="2 3">NBRC 108638</strain>
    </source>
</reference>
<name>A0A6V8L9S5_9ACTN</name>
<protein>
    <recommendedName>
        <fullName evidence="1">Knr4/Smi1-like domain-containing protein</fullName>
    </recommendedName>
</protein>
<proteinExistence type="predicted"/>
<dbReference type="SUPFAM" id="SSF160631">
    <property type="entry name" value="SMI1/KNR4-like"/>
    <property type="match status" value="1"/>
</dbReference>
<dbReference type="EMBL" id="BLPG01000001">
    <property type="protein sequence ID" value="GFJ93982.1"/>
    <property type="molecule type" value="Genomic_DNA"/>
</dbReference>
<evidence type="ECO:0000313" key="2">
    <source>
        <dbReference type="EMBL" id="GFJ93982.1"/>
    </source>
</evidence>
<feature type="domain" description="Knr4/Smi1-like" evidence="1">
    <location>
        <begin position="32"/>
        <end position="173"/>
    </location>
</feature>
<dbReference type="Proteomes" id="UP000482960">
    <property type="component" value="Unassembled WGS sequence"/>
</dbReference>
<dbReference type="InterPro" id="IPR018958">
    <property type="entry name" value="Knr4/Smi1-like_dom"/>
</dbReference>
<reference evidence="2 3" key="2">
    <citation type="submission" date="2020-03" db="EMBL/GenBank/DDBJ databases">
        <authorList>
            <person name="Ichikawa N."/>
            <person name="Kimura A."/>
            <person name="Kitahashi Y."/>
            <person name="Uohara A."/>
        </authorList>
    </citation>
    <scope>NUCLEOTIDE SEQUENCE [LARGE SCALE GENOMIC DNA]</scope>
    <source>
        <strain evidence="2 3">NBRC 108638</strain>
    </source>
</reference>
<dbReference type="InterPro" id="IPR037883">
    <property type="entry name" value="Knr4/Smi1-like_sf"/>
</dbReference>
<dbReference type="Pfam" id="PF09346">
    <property type="entry name" value="SMI1_KNR4"/>
    <property type="match status" value="1"/>
</dbReference>
<evidence type="ECO:0000259" key="1">
    <source>
        <dbReference type="SMART" id="SM00860"/>
    </source>
</evidence>
<dbReference type="Gene3D" id="3.40.1580.10">
    <property type="entry name" value="SMI1/KNR4-like"/>
    <property type="match status" value="1"/>
</dbReference>
<evidence type="ECO:0000313" key="3">
    <source>
        <dbReference type="Proteomes" id="UP000482960"/>
    </source>
</evidence>
<dbReference type="SMART" id="SM00860">
    <property type="entry name" value="SMI1_KNR4"/>
    <property type="match status" value="1"/>
</dbReference>
<gene>
    <name evidence="2" type="ORF">Prum_076240</name>
</gene>
<organism evidence="2 3">
    <name type="scientific">Phytohabitans rumicis</name>
    <dbReference type="NCBI Taxonomy" id="1076125"/>
    <lineage>
        <taxon>Bacteria</taxon>
        <taxon>Bacillati</taxon>
        <taxon>Actinomycetota</taxon>
        <taxon>Actinomycetes</taxon>
        <taxon>Micromonosporales</taxon>
        <taxon>Micromonosporaceae</taxon>
    </lineage>
</organism>
<comment type="caution">
    <text evidence="2">The sequence shown here is derived from an EMBL/GenBank/DDBJ whole genome shotgun (WGS) entry which is preliminary data.</text>
</comment>
<dbReference type="AlphaFoldDB" id="A0A6V8L9S5"/>
<dbReference type="RefSeq" id="WP_173080863.1">
    <property type="nucleotide sequence ID" value="NZ_BAABJB010000001.1"/>
</dbReference>
<keyword evidence="3" id="KW-1185">Reference proteome</keyword>